<evidence type="ECO:0000256" key="6">
    <source>
        <dbReference type="ARBA" id="ARBA00022692"/>
    </source>
</evidence>
<evidence type="ECO:0000256" key="11">
    <source>
        <dbReference type="ARBA" id="ARBA00022989"/>
    </source>
</evidence>
<evidence type="ECO:0000256" key="3">
    <source>
        <dbReference type="ARBA" id="ARBA00022475"/>
    </source>
</evidence>
<keyword evidence="9" id="KW-0106">Calcium</keyword>
<dbReference type="Pfam" id="PF13499">
    <property type="entry name" value="EF-hand_7"/>
    <property type="match status" value="1"/>
</dbReference>
<reference evidence="17 18" key="1">
    <citation type="journal article" date="2024" name="G3 (Bethesda)">
        <title>Genome assembly of Hibiscus sabdariffa L. provides insights into metabolisms of medicinal natural products.</title>
        <authorList>
            <person name="Kim T."/>
        </authorList>
    </citation>
    <scope>NUCLEOTIDE SEQUENCE [LARGE SCALE GENOMIC DNA]</scope>
    <source>
        <strain evidence="17">TK-2024</strain>
        <tissue evidence="17">Old leaves</tissue>
    </source>
</reference>
<dbReference type="PROSITE" id="PS00018">
    <property type="entry name" value="EF_HAND_1"/>
    <property type="match status" value="2"/>
</dbReference>
<feature type="region of interest" description="Disordered" evidence="15">
    <location>
        <begin position="430"/>
        <end position="456"/>
    </location>
</feature>
<comment type="catalytic activity">
    <reaction evidence="13">
        <text>L-threonyl-[protein] + ATP = O-phospho-L-threonyl-[protein] + ADP + H(+)</text>
        <dbReference type="Rhea" id="RHEA:46608"/>
        <dbReference type="Rhea" id="RHEA-COMP:11060"/>
        <dbReference type="Rhea" id="RHEA-COMP:11605"/>
        <dbReference type="ChEBI" id="CHEBI:15378"/>
        <dbReference type="ChEBI" id="CHEBI:30013"/>
        <dbReference type="ChEBI" id="CHEBI:30616"/>
        <dbReference type="ChEBI" id="CHEBI:61977"/>
        <dbReference type="ChEBI" id="CHEBI:456216"/>
        <dbReference type="EC" id="2.7.11.1"/>
    </reaction>
</comment>
<dbReference type="Gene3D" id="1.10.238.10">
    <property type="entry name" value="EF-hand"/>
    <property type="match status" value="1"/>
</dbReference>
<keyword evidence="4" id="KW-0723">Serine/threonine-protein kinase</keyword>
<evidence type="ECO:0000259" key="16">
    <source>
        <dbReference type="PROSITE" id="PS50222"/>
    </source>
</evidence>
<evidence type="ECO:0000256" key="5">
    <source>
        <dbReference type="ARBA" id="ARBA00022679"/>
    </source>
</evidence>
<keyword evidence="18" id="KW-1185">Reference proteome</keyword>
<dbReference type="SUPFAM" id="SSF47473">
    <property type="entry name" value="EF-hand"/>
    <property type="match status" value="1"/>
</dbReference>
<comment type="caution">
    <text evidence="17">The sequence shown here is derived from an EMBL/GenBank/DDBJ whole genome shotgun (WGS) entry which is preliminary data.</text>
</comment>
<dbReference type="EC" id="2.7.11.1" evidence="2"/>
<dbReference type="InterPro" id="IPR011009">
    <property type="entry name" value="Kinase-like_dom_sf"/>
</dbReference>
<feature type="domain" description="EF-hand" evidence="16">
    <location>
        <begin position="13"/>
        <end position="48"/>
    </location>
</feature>
<dbReference type="InterPro" id="IPR002048">
    <property type="entry name" value="EF_hand_dom"/>
</dbReference>
<comment type="catalytic activity">
    <reaction evidence="14">
        <text>L-seryl-[protein] + ATP = O-phospho-L-seryl-[protein] + ADP + H(+)</text>
        <dbReference type="Rhea" id="RHEA:17989"/>
        <dbReference type="Rhea" id="RHEA-COMP:9863"/>
        <dbReference type="Rhea" id="RHEA-COMP:11604"/>
        <dbReference type="ChEBI" id="CHEBI:15378"/>
        <dbReference type="ChEBI" id="CHEBI:29999"/>
        <dbReference type="ChEBI" id="CHEBI:30616"/>
        <dbReference type="ChEBI" id="CHEBI:83421"/>
        <dbReference type="ChEBI" id="CHEBI:456216"/>
        <dbReference type="EC" id="2.7.11.1"/>
    </reaction>
</comment>
<dbReference type="Proteomes" id="UP001472677">
    <property type="component" value="Unassembled WGS sequence"/>
</dbReference>
<dbReference type="SUPFAM" id="SSF56112">
    <property type="entry name" value="Protein kinase-like (PK-like)"/>
    <property type="match status" value="1"/>
</dbReference>
<evidence type="ECO:0000256" key="10">
    <source>
        <dbReference type="ARBA" id="ARBA00022840"/>
    </source>
</evidence>
<evidence type="ECO:0000256" key="15">
    <source>
        <dbReference type="SAM" id="MobiDB-lite"/>
    </source>
</evidence>
<evidence type="ECO:0000256" key="4">
    <source>
        <dbReference type="ARBA" id="ARBA00022527"/>
    </source>
</evidence>
<keyword evidence="7" id="KW-0547">Nucleotide-binding</keyword>
<evidence type="ECO:0000256" key="1">
    <source>
        <dbReference type="ARBA" id="ARBA00004162"/>
    </source>
</evidence>
<keyword evidence="5" id="KW-0808">Transferase</keyword>
<dbReference type="InterPro" id="IPR011992">
    <property type="entry name" value="EF-hand-dom_pair"/>
</dbReference>
<protein>
    <recommendedName>
        <fullName evidence="2">non-specific serine/threonine protein kinase</fullName>
        <ecNumber evidence="2">2.7.11.1</ecNumber>
    </recommendedName>
</protein>
<organism evidence="17 18">
    <name type="scientific">Hibiscus sabdariffa</name>
    <name type="common">roselle</name>
    <dbReference type="NCBI Taxonomy" id="183260"/>
    <lineage>
        <taxon>Eukaryota</taxon>
        <taxon>Viridiplantae</taxon>
        <taxon>Streptophyta</taxon>
        <taxon>Embryophyta</taxon>
        <taxon>Tracheophyta</taxon>
        <taxon>Spermatophyta</taxon>
        <taxon>Magnoliopsida</taxon>
        <taxon>eudicotyledons</taxon>
        <taxon>Gunneridae</taxon>
        <taxon>Pentapetalae</taxon>
        <taxon>rosids</taxon>
        <taxon>malvids</taxon>
        <taxon>Malvales</taxon>
        <taxon>Malvaceae</taxon>
        <taxon>Malvoideae</taxon>
        <taxon>Hibiscus</taxon>
    </lineage>
</organism>
<accession>A0ABR2GF69</accession>
<keyword evidence="11" id="KW-1133">Transmembrane helix</keyword>
<keyword evidence="10" id="KW-0067">ATP-binding</keyword>
<proteinExistence type="predicted"/>
<dbReference type="PROSITE" id="PS50222">
    <property type="entry name" value="EF_HAND_2"/>
    <property type="match status" value="1"/>
</dbReference>
<evidence type="ECO:0000256" key="14">
    <source>
        <dbReference type="ARBA" id="ARBA00048679"/>
    </source>
</evidence>
<dbReference type="PANTHER" id="PTHR47982:SF33">
    <property type="entry name" value="PROLINE-RICH RECEPTOR-LIKE PROTEIN KINASE PERK15"/>
    <property type="match status" value="1"/>
</dbReference>
<dbReference type="Gene3D" id="1.10.510.10">
    <property type="entry name" value="Transferase(Phosphotransferase) domain 1"/>
    <property type="match status" value="1"/>
</dbReference>
<evidence type="ECO:0000313" key="18">
    <source>
        <dbReference type="Proteomes" id="UP001472677"/>
    </source>
</evidence>
<evidence type="ECO:0000256" key="2">
    <source>
        <dbReference type="ARBA" id="ARBA00012513"/>
    </source>
</evidence>
<gene>
    <name evidence="17" type="ORF">V6N12_051082</name>
</gene>
<dbReference type="InterPro" id="IPR047117">
    <property type="entry name" value="PERK1-13-like"/>
</dbReference>
<evidence type="ECO:0000256" key="9">
    <source>
        <dbReference type="ARBA" id="ARBA00022837"/>
    </source>
</evidence>
<keyword evidence="8" id="KW-0418">Kinase</keyword>
<keyword evidence="3" id="KW-1003">Cell membrane</keyword>
<evidence type="ECO:0000256" key="7">
    <source>
        <dbReference type="ARBA" id="ARBA00022741"/>
    </source>
</evidence>
<dbReference type="PANTHER" id="PTHR47982">
    <property type="entry name" value="PROLINE-RICH RECEPTOR-LIKE PROTEIN KINASE PERK4"/>
    <property type="match status" value="1"/>
</dbReference>
<dbReference type="InterPro" id="IPR018247">
    <property type="entry name" value="EF_Hand_1_Ca_BS"/>
</dbReference>
<sequence>MPLFVPKSISLTLNEEQLKALFKEHDTNGDGRLSKDELLQAFRKLGSRNPSWRVRRSLSHADGNGDGSIGLEELDELVKYAVKQGYGDVWLDSDVPLINRLLGISCLGPTPIASLVNVSGDWDWDQFLCMVSTSVLHGNNDVCPPMVALRADVPAWRWGETRVFSSRSAYSAIALNTAWSTALHGDDVGGRCFRMSCTVLRHEQNRRRGASMLGISPRKDPGAPEYASSGKLMEKSNVFSFGVVLLEMITDDSIVDWARPFLSQALEHGNFDSFVDSRLQKDYGSNEMTRMAAYIAACVRHSARSHPRISQVVLALEGNIYVDDLNEGIASGHNRVFGRTSIVSLSLSRSLFPLPNPLCNSTFLPQNRSPLVRPIIRSFSSVFNDLLMSLRLVACRLPFSVFGSSTQYKEDMKKFRKMALESQEFLGSSEYGVNPSSSSTKGQQSSQIETSKTKHV</sequence>
<dbReference type="EMBL" id="JBBPBM010000001">
    <property type="protein sequence ID" value="KAK8601241.1"/>
    <property type="molecule type" value="Genomic_DNA"/>
</dbReference>
<keyword evidence="6" id="KW-0812">Transmembrane</keyword>
<dbReference type="SMART" id="SM00054">
    <property type="entry name" value="EFh"/>
    <property type="match status" value="2"/>
</dbReference>
<name>A0ABR2GF69_9ROSI</name>
<comment type="subcellular location">
    <subcellularLocation>
        <location evidence="1">Cell membrane</location>
        <topology evidence="1">Single-pass membrane protein</topology>
    </subcellularLocation>
</comment>
<evidence type="ECO:0000256" key="13">
    <source>
        <dbReference type="ARBA" id="ARBA00047899"/>
    </source>
</evidence>
<evidence type="ECO:0000256" key="8">
    <source>
        <dbReference type="ARBA" id="ARBA00022777"/>
    </source>
</evidence>
<dbReference type="CDD" id="cd00051">
    <property type="entry name" value="EFh"/>
    <property type="match status" value="1"/>
</dbReference>
<feature type="compositionally biased region" description="Low complexity" evidence="15">
    <location>
        <begin position="436"/>
        <end position="447"/>
    </location>
</feature>
<evidence type="ECO:0000256" key="12">
    <source>
        <dbReference type="ARBA" id="ARBA00023136"/>
    </source>
</evidence>
<evidence type="ECO:0000313" key="17">
    <source>
        <dbReference type="EMBL" id="KAK8601241.1"/>
    </source>
</evidence>
<keyword evidence="12" id="KW-0472">Membrane</keyword>